<keyword evidence="8" id="KW-1185">Reference proteome</keyword>
<evidence type="ECO:0000256" key="2">
    <source>
        <dbReference type="ARBA" id="ARBA00022448"/>
    </source>
</evidence>
<keyword evidence="5 6" id="KW-0472">Membrane</keyword>
<dbReference type="EMBL" id="BRPK01000018">
    <property type="protein sequence ID" value="GLB44888.1"/>
    <property type="molecule type" value="Genomic_DNA"/>
</dbReference>
<feature type="transmembrane region" description="Helical" evidence="6">
    <location>
        <begin position="531"/>
        <end position="548"/>
    </location>
</feature>
<evidence type="ECO:0000256" key="5">
    <source>
        <dbReference type="ARBA" id="ARBA00023136"/>
    </source>
</evidence>
<evidence type="ECO:0000313" key="8">
    <source>
        <dbReference type="Proteomes" id="UP001063166"/>
    </source>
</evidence>
<feature type="transmembrane region" description="Helical" evidence="6">
    <location>
        <begin position="191"/>
        <end position="216"/>
    </location>
</feature>
<dbReference type="Proteomes" id="UP001063166">
    <property type="component" value="Unassembled WGS sequence"/>
</dbReference>
<dbReference type="OrthoDB" id="419616at2759"/>
<keyword evidence="2" id="KW-0813">Transport</keyword>
<evidence type="ECO:0000256" key="1">
    <source>
        <dbReference type="ARBA" id="ARBA00004141"/>
    </source>
</evidence>
<dbReference type="Pfam" id="PF07690">
    <property type="entry name" value="MFS_1"/>
    <property type="match status" value="1"/>
</dbReference>
<dbReference type="InterPro" id="IPR001958">
    <property type="entry name" value="Tet-R_TetA/multi-R_MdtG-like"/>
</dbReference>
<dbReference type="GO" id="GO:0022857">
    <property type="term" value="F:transmembrane transporter activity"/>
    <property type="evidence" value="ECO:0007669"/>
    <property type="project" value="InterPro"/>
</dbReference>
<feature type="transmembrane region" description="Helical" evidence="6">
    <location>
        <begin position="560"/>
        <end position="579"/>
    </location>
</feature>
<dbReference type="PRINTS" id="PR01035">
    <property type="entry name" value="TCRTETA"/>
</dbReference>
<dbReference type="PANTHER" id="PTHR23504">
    <property type="entry name" value="MAJOR FACILITATOR SUPERFAMILY DOMAIN-CONTAINING PROTEIN 10"/>
    <property type="match status" value="1"/>
</dbReference>
<dbReference type="InterPro" id="IPR036259">
    <property type="entry name" value="MFS_trans_sf"/>
</dbReference>
<dbReference type="PANTHER" id="PTHR23504:SF15">
    <property type="entry name" value="MAJOR FACILITATOR SUPERFAMILY (MFS) PROFILE DOMAIN-CONTAINING PROTEIN"/>
    <property type="match status" value="1"/>
</dbReference>
<keyword evidence="4 6" id="KW-1133">Transmembrane helix</keyword>
<organism evidence="7 8">
    <name type="scientific">Lyophyllum shimeji</name>
    <name type="common">Hon-shimeji</name>
    <name type="synonym">Tricholoma shimeji</name>
    <dbReference type="NCBI Taxonomy" id="47721"/>
    <lineage>
        <taxon>Eukaryota</taxon>
        <taxon>Fungi</taxon>
        <taxon>Dikarya</taxon>
        <taxon>Basidiomycota</taxon>
        <taxon>Agaricomycotina</taxon>
        <taxon>Agaricomycetes</taxon>
        <taxon>Agaricomycetidae</taxon>
        <taxon>Agaricales</taxon>
        <taxon>Tricholomatineae</taxon>
        <taxon>Lyophyllaceae</taxon>
        <taxon>Lyophyllum</taxon>
    </lineage>
</organism>
<evidence type="ECO:0000313" key="7">
    <source>
        <dbReference type="EMBL" id="GLB44888.1"/>
    </source>
</evidence>
<proteinExistence type="predicted"/>
<evidence type="ECO:0000256" key="4">
    <source>
        <dbReference type="ARBA" id="ARBA00022989"/>
    </source>
</evidence>
<dbReference type="AlphaFoldDB" id="A0A9P3UTS2"/>
<comment type="subcellular location">
    <subcellularLocation>
        <location evidence="1">Membrane</location>
        <topology evidence="1">Multi-pass membrane protein</topology>
    </subcellularLocation>
</comment>
<dbReference type="InterPro" id="IPR011701">
    <property type="entry name" value="MFS"/>
</dbReference>
<sequence length="602" mass="63737">MDHLVSEVTPLLQSVKRIPWFQLSILFFLQAVEPLTSQVTSPLALELSRADGNESQVGYYGTLLQSACYFTQAGTVLHWSKTSDRIGRKPVILIGLVGSSLSMLCFGLSQSIWGLALSRCINGALNANTAVIKSMMAEMVDPADLVRVYAFMPLAWSAGATLGPMIGMYFSRPAGQPPESDVVHKFDSMQFFPNLLPASVPMLLNIIAWLVTSYFLKETVKSTLPVSTILASPSLEDGPALGDAVVSSVGSRLPLDPHAILSKSAQTLDSSLPITAIPPFPKREDGPALGDAVISSAASRSPLDPRAVLSQSAQTLGSSLLVSAIPPSAKREDNPALSHAATSPLGSQLPLDTRAILSQGAQSVNSALPVPTILSPPKSQDVLARGNVVVSGVASRLPVDPLTFLSLRTLLTPRLIIVVVNYALLSLLDSTFRAIQRLFLANPVAAGGLGMDPAMIAKIFADSRLLGLEEHLHGFLARIQGFGILLWIAVGIQTILPIAFSLSFGAIFMYITAAAPNPESLGATNGLSQMLASTMSGLGAGFASGLFSPSEQGNYLHGYSVYYVLVTIAAVAVVIAKGLPRTLYGTVEEYLTGTVWYGIRLL</sequence>
<dbReference type="Gene3D" id="1.20.1250.20">
    <property type="entry name" value="MFS general substrate transporter like domains"/>
    <property type="match status" value="1"/>
</dbReference>
<name>A0A9P3UTS2_LYOSH</name>
<evidence type="ECO:0000256" key="3">
    <source>
        <dbReference type="ARBA" id="ARBA00022692"/>
    </source>
</evidence>
<protein>
    <submittedName>
        <fullName evidence="7">MFS general substrate transporter</fullName>
    </submittedName>
</protein>
<accession>A0A9P3UTS2</accession>
<gene>
    <name evidence="7" type="ORF">LshimejAT787_1802250</name>
</gene>
<feature type="transmembrane region" description="Helical" evidence="6">
    <location>
        <begin position="484"/>
        <end position="511"/>
    </location>
</feature>
<comment type="caution">
    <text evidence="7">The sequence shown here is derived from an EMBL/GenBank/DDBJ whole genome shotgun (WGS) entry which is preliminary data.</text>
</comment>
<feature type="transmembrane region" description="Helical" evidence="6">
    <location>
        <begin position="91"/>
        <end position="113"/>
    </location>
</feature>
<dbReference type="GO" id="GO:0016020">
    <property type="term" value="C:membrane"/>
    <property type="evidence" value="ECO:0007669"/>
    <property type="project" value="UniProtKB-SubCell"/>
</dbReference>
<evidence type="ECO:0000256" key="6">
    <source>
        <dbReference type="SAM" id="Phobius"/>
    </source>
</evidence>
<reference evidence="7" key="1">
    <citation type="submission" date="2022-07" db="EMBL/GenBank/DDBJ databases">
        <title>The genome of Lyophyllum shimeji provides insight into the initial evolution of ectomycorrhizal fungal genome.</title>
        <authorList>
            <person name="Kobayashi Y."/>
            <person name="Shibata T."/>
            <person name="Hirakawa H."/>
            <person name="Shigenobu S."/>
            <person name="Nishiyama T."/>
            <person name="Yamada A."/>
            <person name="Hasebe M."/>
            <person name="Kawaguchi M."/>
        </authorList>
    </citation>
    <scope>NUCLEOTIDE SEQUENCE</scope>
    <source>
        <strain evidence="7">AT787</strain>
    </source>
</reference>
<feature type="transmembrane region" description="Helical" evidence="6">
    <location>
        <begin position="148"/>
        <end position="170"/>
    </location>
</feature>
<dbReference type="SUPFAM" id="SSF103473">
    <property type="entry name" value="MFS general substrate transporter"/>
    <property type="match status" value="1"/>
</dbReference>
<keyword evidence="3 6" id="KW-0812">Transmembrane</keyword>